<proteinExistence type="predicted"/>
<organism evidence="1 2">
    <name type="scientific">Nitrococcus mobilis Nb-231</name>
    <dbReference type="NCBI Taxonomy" id="314278"/>
    <lineage>
        <taxon>Bacteria</taxon>
        <taxon>Pseudomonadati</taxon>
        <taxon>Pseudomonadota</taxon>
        <taxon>Gammaproteobacteria</taxon>
        <taxon>Chromatiales</taxon>
        <taxon>Ectothiorhodospiraceae</taxon>
        <taxon>Nitrococcus</taxon>
    </lineage>
</organism>
<dbReference type="AlphaFoldDB" id="A4BTM6"/>
<dbReference type="OrthoDB" id="5795663at2"/>
<name>A4BTM6_9GAMM</name>
<dbReference type="RefSeq" id="WP_004998634.1">
    <property type="nucleotide sequence ID" value="NZ_CH672427.1"/>
</dbReference>
<dbReference type="Gene3D" id="3.40.630.30">
    <property type="match status" value="1"/>
</dbReference>
<evidence type="ECO:0000313" key="1">
    <source>
        <dbReference type="EMBL" id="EAR20982.1"/>
    </source>
</evidence>
<protein>
    <recommendedName>
        <fullName evidence="3">N-acetyltransferase domain-containing protein</fullName>
    </recommendedName>
</protein>
<sequence>MSPQSNIHAAFEEWLNATQPCEAPRPEDADLNFRRYGQTSAVLEMESDYLVLCRIETAPQQRGQGHANRLLELLIGICDRHQVTLLGQASAYDDDKGMSQDDLFAWYGRHDFEVDRSRTSQTPLVWYPHKP</sequence>
<accession>A4BTM6</accession>
<gene>
    <name evidence="1" type="ORF">NB231_00315</name>
</gene>
<comment type="caution">
    <text evidence="1">The sequence shown here is derived from an EMBL/GenBank/DDBJ whole genome shotgun (WGS) entry which is preliminary data.</text>
</comment>
<reference evidence="1 2" key="1">
    <citation type="submission" date="2006-02" db="EMBL/GenBank/DDBJ databases">
        <authorList>
            <person name="Waterbury J."/>
            <person name="Ferriera S."/>
            <person name="Johnson J."/>
            <person name="Kravitz S."/>
            <person name="Halpern A."/>
            <person name="Remington K."/>
            <person name="Beeson K."/>
            <person name="Tran B."/>
            <person name="Rogers Y.-H."/>
            <person name="Friedman R."/>
            <person name="Venter J.C."/>
        </authorList>
    </citation>
    <scope>NUCLEOTIDE SEQUENCE [LARGE SCALE GENOMIC DNA]</scope>
    <source>
        <strain evidence="1 2">Nb-231</strain>
    </source>
</reference>
<evidence type="ECO:0008006" key="3">
    <source>
        <dbReference type="Google" id="ProtNLM"/>
    </source>
</evidence>
<keyword evidence="2" id="KW-1185">Reference proteome</keyword>
<dbReference type="InterPro" id="IPR016181">
    <property type="entry name" value="Acyl_CoA_acyltransferase"/>
</dbReference>
<dbReference type="SUPFAM" id="SSF55729">
    <property type="entry name" value="Acyl-CoA N-acyltransferases (Nat)"/>
    <property type="match status" value="1"/>
</dbReference>
<evidence type="ECO:0000313" key="2">
    <source>
        <dbReference type="Proteomes" id="UP000003374"/>
    </source>
</evidence>
<dbReference type="Proteomes" id="UP000003374">
    <property type="component" value="Unassembled WGS sequence"/>
</dbReference>
<dbReference type="EMBL" id="AAOF01000014">
    <property type="protein sequence ID" value="EAR20982.1"/>
    <property type="molecule type" value="Genomic_DNA"/>
</dbReference>
<dbReference type="HOGENOM" id="CLU_1947484_0_0_6"/>